<evidence type="ECO:0000256" key="2">
    <source>
        <dbReference type="ARBA" id="ARBA00023015"/>
    </source>
</evidence>
<name>A0A2A2GIL6_9RHOB</name>
<dbReference type="FunFam" id="1.10.10.10:FF:000001">
    <property type="entry name" value="LysR family transcriptional regulator"/>
    <property type="match status" value="1"/>
</dbReference>
<dbReference type="PANTHER" id="PTHR30419">
    <property type="entry name" value="HTH-TYPE TRANSCRIPTIONAL REGULATOR YBHD"/>
    <property type="match status" value="1"/>
</dbReference>
<dbReference type="OrthoDB" id="9803030at2"/>
<dbReference type="AlphaFoldDB" id="A0A2A2GIL6"/>
<evidence type="ECO:0000256" key="4">
    <source>
        <dbReference type="ARBA" id="ARBA00023163"/>
    </source>
</evidence>
<comment type="caution">
    <text evidence="6">The sequence shown here is derived from an EMBL/GenBank/DDBJ whole genome shotgun (WGS) entry which is preliminary data.</text>
</comment>
<sequence length="338" mass="36639">MRLLTPDMAFLQCRAEDRGDAMTKGPPPLAARGLKLRQLQLIVDVADTGQVVAAAQRLNMTQPAASRMLSELEHLLGVKLTARHPRGVNLTAAGTRLAELARGILHEIDSAATEVRDINNGKAGFVSLGSVSGPSLDLVLPVLQNLRIMRPQIRFDVMVDSSDRLVGELIAGDVNFYLGRIPDHVDATQFSMRTIGPEPMSLIVRAGHELDVHPPADLTETLRFDWVMQPRAGLLRRTVEAYLMERGLPLPQRVVGTASLMFTLALVSRSNAIGIMSTQAEEFFRSQDSLGARIVRLPVARDLMVAPYGLVTMRDRKLTPAAALAYGAIADAAGLAAD</sequence>
<dbReference type="PANTHER" id="PTHR30419:SF8">
    <property type="entry name" value="NITROGEN ASSIMILATION TRANSCRIPTIONAL ACTIVATOR-RELATED"/>
    <property type="match status" value="1"/>
</dbReference>
<dbReference type="PROSITE" id="PS50931">
    <property type="entry name" value="HTH_LYSR"/>
    <property type="match status" value="1"/>
</dbReference>
<dbReference type="Pfam" id="PF00126">
    <property type="entry name" value="HTH_1"/>
    <property type="match status" value="1"/>
</dbReference>
<dbReference type="InterPro" id="IPR005119">
    <property type="entry name" value="LysR_subst-bd"/>
</dbReference>
<comment type="similarity">
    <text evidence="1">Belongs to the LysR transcriptional regulatory family.</text>
</comment>
<organism evidence="6 7">
    <name type="scientific">Paracoccus salipaludis</name>
    <dbReference type="NCBI Taxonomy" id="2032623"/>
    <lineage>
        <taxon>Bacteria</taxon>
        <taxon>Pseudomonadati</taxon>
        <taxon>Pseudomonadota</taxon>
        <taxon>Alphaproteobacteria</taxon>
        <taxon>Rhodobacterales</taxon>
        <taxon>Paracoccaceae</taxon>
        <taxon>Paracoccus</taxon>
    </lineage>
</organism>
<keyword evidence="7" id="KW-1185">Reference proteome</keyword>
<dbReference type="InterPro" id="IPR036390">
    <property type="entry name" value="WH_DNA-bd_sf"/>
</dbReference>
<proteinExistence type="inferred from homology"/>
<dbReference type="PRINTS" id="PR00039">
    <property type="entry name" value="HTHLYSR"/>
</dbReference>
<evidence type="ECO:0000313" key="7">
    <source>
        <dbReference type="Proteomes" id="UP000218023"/>
    </source>
</evidence>
<dbReference type="Proteomes" id="UP000218023">
    <property type="component" value="Unassembled WGS sequence"/>
</dbReference>
<dbReference type="Pfam" id="PF03466">
    <property type="entry name" value="LysR_substrate"/>
    <property type="match status" value="1"/>
</dbReference>
<reference evidence="6 7" key="1">
    <citation type="submission" date="2017-09" db="EMBL/GenBank/DDBJ databases">
        <title>Paracoccus alkalisoli sp. nov., isolated from saline alkaline soil.</title>
        <authorList>
            <person name="Dong X."/>
            <person name="Zhang G."/>
        </authorList>
    </citation>
    <scope>NUCLEOTIDE SEQUENCE [LARGE SCALE GENOMIC DNA]</scope>
    <source>
        <strain evidence="6 7">WN007</strain>
    </source>
</reference>
<dbReference type="InterPro" id="IPR050950">
    <property type="entry name" value="HTH-type_LysR_regulators"/>
</dbReference>
<dbReference type="Gene3D" id="1.10.10.10">
    <property type="entry name" value="Winged helix-like DNA-binding domain superfamily/Winged helix DNA-binding domain"/>
    <property type="match status" value="1"/>
</dbReference>
<keyword evidence="3" id="KW-0238">DNA-binding</keyword>
<keyword evidence="4" id="KW-0804">Transcription</keyword>
<dbReference type="EMBL" id="NSJZ01000010">
    <property type="protein sequence ID" value="PAU96797.1"/>
    <property type="molecule type" value="Genomic_DNA"/>
</dbReference>
<dbReference type="InterPro" id="IPR036388">
    <property type="entry name" value="WH-like_DNA-bd_sf"/>
</dbReference>
<dbReference type="SUPFAM" id="SSF46785">
    <property type="entry name" value="Winged helix' DNA-binding domain"/>
    <property type="match status" value="1"/>
</dbReference>
<dbReference type="GO" id="GO:0003700">
    <property type="term" value="F:DNA-binding transcription factor activity"/>
    <property type="evidence" value="ECO:0007669"/>
    <property type="project" value="InterPro"/>
</dbReference>
<protein>
    <submittedName>
        <fullName evidence="6">LysR family transcriptional regulator</fullName>
    </submittedName>
</protein>
<dbReference type="InterPro" id="IPR000847">
    <property type="entry name" value="LysR_HTH_N"/>
</dbReference>
<evidence type="ECO:0000256" key="1">
    <source>
        <dbReference type="ARBA" id="ARBA00009437"/>
    </source>
</evidence>
<evidence type="ECO:0000259" key="5">
    <source>
        <dbReference type="PROSITE" id="PS50931"/>
    </source>
</evidence>
<dbReference type="Gene3D" id="3.40.190.290">
    <property type="match status" value="1"/>
</dbReference>
<evidence type="ECO:0000313" key="6">
    <source>
        <dbReference type="EMBL" id="PAU96797.1"/>
    </source>
</evidence>
<gene>
    <name evidence="6" type="ORF">CK240_12005</name>
</gene>
<dbReference type="GO" id="GO:0003677">
    <property type="term" value="F:DNA binding"/>
    <property type="evidence" value="ECO:0007669"/>
    <property type="project" value="UniProtKB-KW"/>
</dbReference>
<accession>A0A2A2GIL6</accession>
<dbReference type="GO" id="GO:0005829">
    <property type="term" value="C:cytosol"/>
    <property type="evidence" value="ECO:0007669"/>
    <property type="project" value="TreeGrafter"/>
</dbReference>
<feature type="domain" description="HTH lysR-type" evidence="5">
    <location>
        <begin position="34"/>
        <end position="91"/>
    </location>
</feature>
<dbReference type="SUPFAM" id="SSF53850">
    <property type="entry name" value="Periplasmic binding protein-like II"/>
    <property type="match status" value="1"/>
</dbReference>
<keyword evidence="2" id="KW-0805">Transcription regulation</keyword>
<evidence type="ECO:0000256" key="3">
    <source>
        <dbReference type="ARBA" id="ARBA00023125"/>
    </source>
</evidence>